<protein>
    <submittedName>
        <fullName evidence="2">Uncharacterized protein</fullName>
    </submittedName>
</protein>
<dbReference type="Gene3D" id="3.20.20.80">
    <property type="entry name" value="Glycosidases"/>
    <property type="match status" value="1"/>
</dbReference>
<dbReference type="InterPro" id="IPR039743">
    <property type="entry name" value="6GAL/EXGAL"/>
</dbReference>
<dbReference type="PANTHER" id="PTHR42767:SF1">
    <property type="entry name" value="ENDO-BETA-1,6-GALACTANASE-LIKE DOMAIN-CONTAINING PROTEIN"/>
    <property type="match status" value="1"/>
</dbReference>
<feature type="region of interest" description="Disordered" evidence="1">
    <location>
        <begin position="116"/>
        <end position="164"/>
    </location>
</feature>
<comment type="caution">
    <text evidence="2">The sequence shown here is derived from an EMBL/GenBank/DDBJ whole genome shotgun (WGS) entry which is preliminary data.</text>
</comment>
<dbReference type="Proteomes" id="UP000517753">
    <property type="component" value="Unassembled WGS sequence"/>
</dbReference>
<dbReference type="PANTHER" id="PTHR42767">
    <property type="entry name" value="ENDO-BETA-1,6-GALACTANASE"/>
    <property type="match status" value="1"/>
</dbReference>
<dbReference type="AlphaFoldDB" id="A0A7Y9FKY5"/>
<evidence type="ECO:0000313" key="2">
    <source>
        <dbReference type="EMBL" id="NYD88822.1"/>
    </source>
</evidence>
<dbReference type="EMBL" id="JACCBY010000001">
    <property type="protein sequence ID" value="NYD88822.1"/>
    <property type="molecule type" value="Genomic_DNA"/>
</dbReference>
<accession>A0A7Y9FKY5</accession>
<feature type="compositionally biased region" description="Basic residues" evidence="1">
    <location>
        <begin position="147"/>
        <end position="164"/>
    </location>
</feature>
<gene>
    <name evidence="2" type="ORF">HD841_000591</name>
</gene>
<sequence length="164" mass="17247">MLLAAMLLGTAAAPPPPSTPSPAPLAGRPVTLVLRPAVDRPPTPFEGWGTALAWFANVTGGWPEAERSRLADLFYTDRGLGWTIARYNIGGGNAAGAKPYLRTGAAVPGFWRLPPGTPAKDWRADDPACGTGRRTPISAGGSTRSTRACRARSSRLSPTRRRGS</sequence>
<name>A0A7Y9FKY5_9SPHN</name>
<dbReference type="GO" id="GO:0004553">
    <property type="term" value="F:hydrolase activity, hydrolyzing O-glycosyl compounds"/>
    <property type="evidence" value="ECO:0007669"/>
    <property type="project" value="InterPro"/>
</dbReference>
<reference evidence="2 3" key="1">
    <citation type="submission" date="2020-08" db="EMBL/GenBank/DDBJ databases">
        <title>The Agave Microbiome: Exploring the role of microbial communities in plant adaptations to desert environments.</title>
        <authorList>
            <person name="Partida-Martinez L.P."/>
        </authorList>
    </citation>
    <scope>NUCLEOTIDE SEQUENCE [LARGE SCALE GENOMIC DNA]</scope>
    <source>
        <strain evidence="2 3">AS2.3</strain>
    </source>
</reference>
<evidence type="ECO:0000256" key="1">
    <source>
        <dbReference type="SAM" id="MobiDB-lite"/>
    </source>
</evidence>
<evidence type="ECO:0000313" key="3">
    <source>
        <dbReference type="Proteomes" id="UP000517753"/>
    </source>
</evidence>
<proteinExistence type="predicted"/>
<keyword evidence="3" id="KW-1185">Reference proteome</keyword>
<organism evidence="2 3">
    <name type="scientific">Sphingomonas melonis</name>
    <dbReference type="NCBI Taxonomy" id="152682"/>
    <lineage>
        <taxon>Bacteria</taxon>
        <taxon>Pseudomonadati</taxon>
        <taxon>Pseudomonadota</taxon>
        <taxon>Alphaproteobacteria</taxon>
        <taxon>Sphingomonadales</taxon>
        <taxon>Sphingomonadaceae</taxon>
        <taxon>Sphingomonas</taxon>
    </lineage>
</organism>
<dbReference type="RefSeq" id="WP_257015180.1">
    <property type="nucleotide sequence ID" value="NZ_JACCBY010000001.1"/>
</dbReference>